<feature type="transmembrane region" description="Helical" evidence="1">
    <location>
        <begin position="77"/>
        <end position="99"/>
    </location>
</feature>
<dbReference type="Pfam" id="PF06170">
    <property type="entry name" value="DUF983"/>
    <property type="match status" value="1"/>
</dbReference>
<keyword evidence="1" id="KW-1133">Transmembrane helix</keyword>
<keyword evidence="1" id="KW-0812">Transmembrane</keyword>
<accession>A0A059FMU6</accession>
<keyword evidence="1" id="KW-0472">Membrane</keyword>
<dbReference type="PATRIC" id="fig|1280951.3.peg.2393"/>
<keyword evidence="3" id="KW-1185">Reference proteome</keyword>
<name>A0A059FMU6_9PROT</name>
<reference evidence="2 3" key="1">
    <citation type="submission" date="2013-04" db="EMBL/GenBank/DDBJ databases">
        <title>Hyphomonas hirschiana VP5 Genome Sequencing.</title>
        <authorList>
            <person name="Lai Q."/>
            <person name="Shao Z."/>
        </authorList>
    </citation>
    <scope>NUCLEOTIDE SEQUENCE [LARGE SCALE GENOMIC DNA]</scope>
    <source>
        <strain evidence="2 3">VP5</strain>
    </source>
</reference>
<evidence type="ECO:0008006" key="4">
    <source>
        <dbReference type="Google" id="ProtNLM"/>
    </source>
</evidence>
<dbReference type="EMBL" id="ARYI01000010">
    <property type="protein sequence ID" value="KCZ91927.1"/>
    <property type="molecule type" value="Genomic_DNA"/>
</dbReference>
<evidence type="ECO:0000313" key="2">
    <source>
        <dbReference type="EMBL" id="KCZ91927.1"/>
    </source>
</evidence>
<dbReference type="Proteomes" id="UP000025061">
    <property type="component" value="Unassembled WGS sequence"/>
</dbReference>
<evidence type="ECO:0000256" key="1">
    <source>
        <dbReference type="SAM" id="Phobius"/>
    </source>
</evidence>
<dbReference type="OrthoDB" id="9799456at2"/>
<evidence type="ECO:0000313" key="3">
    <source>
        <dbReference type="Proteomes" id="UP000025061"/>
    </source>
</evidence>
<organism evidence="2 3">
    <name type="scientific">Hyphomonas hirschiana VP5</name>
    <dbReference type="NCBI Taxonomy" id="1280951"/>
    <lineage>
        <taxon>Bacteria</taxon>
        <taxon>Pseudomonadati</taxon>
        <taxon>Pseudomonadota</taxon>
        <taxon>Alphaproteobacteria</taxon>
        <taxon>Hyphomonadales</taxon>
        <taxon>Hyphomonadaceae</taxon>
        <taxon>Hyphomonas</taxon>
    </lineage>
</organism>
<gene>
    <name evidence="2" type="ORF">HHI_11879</name>
</gene>
<comment type="caution">
    <text evidence="2">The sequence shown here is derived from an EMBL/GenBank/DDBJ whole genome shotgun (WGS) entry which is preliminary data.</text>
</comment>
<dbReference type="InterPro" id="IPR009325">
    <property type="entry name" value="DUF983"/>
</dbReference>
<dbReference type="RefSeq" id="WP_011648369.1">
    <property type="nucleotide sequence ID" value="NZ_ARYI01000010.1"/>
</dbReference>
<feature type="transmembrane region" description="Helical" evidence="1">
    <location>
        <begin position="52"/>
        <end position="70"/>
    </location>
</feature>
<sequence>MDHIPTPILSGIRQRCGACGEGKLFKGYLKLNDACPHCGRDMTAADTADGPAFFVGFGVLILMAPFLFLVPMSPLPIGLKLLAMAGVGAVVTLLCLWLLPAAKGILLNLQLHHMAEEANFEKSPETPDR</sequence>
<dbReference type="AlphaFoldDB" id="A0A059FMU6"/>
<proteinExistence type="predicted"/>
<protein>
    <recommendedName>
        <fullName evidence="4">DUF983 domain-containing protein</fullName>
    </recommendedName>
</protein>